<comment type="caution">
    <text evidence="2">The sequence shown here is derived from an EMBL/GenBank/DDBJ whole genome shotgun (WGS) entry which is preliminary data.</text>
</comment>
<reference evidence="2" key="1">
    <citation type="submission" date="2023-05" db="EMBL/GenBank/DDBJ databases">
        <authorList>
            <person name="Stuckert A."/>
        </authorList>
    </citation>
    <scope>NUCLEOTIDE SEQUENCE</scope>
</reference>
<dbReference type="Pfam" id="PF01498">
    <property type="entry name" value="HTH_Tnp_Tc3_2"/>
    <property type="match status" value="1"/>
</dbReference>
<dbReference type="EMBL" id="CATNWA010018789">
    <property type="protein sequence ID" value="CAI9609477.1"/>
    <property type="molecule type" value="Genomic_DNA"/>
</dbReference>
<sequence length="98" mass="11691">MLKNKVRRSRQLSAESIAKNLQTFCDLQISTTTVHRELHRMGLHGRAAASKPYITKFKAKRQMQWCKARHQWTLKQQRCVLWSDESHFFVWQSNGQYL</sequence>
<proteinExistence type="predicted"/>
<dbReference type="InterPro" id="IPR002492">
    <property type="entry name" value="Transposase_Tc1-like"/>
</dbReference>
<name>A0ABN9GJ57_9NEOB</name>
<gene>
    <name evidence="2" type="ORF">SPARVUS_LOCUS14256728</name>
</gene>
<dbReference type="InterPro" id="IPR036397">
    <property type="entry name" value="RNaseH_sf"/>
</dbReference>
<dbReference type="Proteomes" id="UP001162483">
    <property type="component" value="Unassembled WGS sequence"/>
</dbReference>
<feature type="non-terminal residue" evidence="2">
    <location>
        <position position="98"/>
    </location>
</feature>
<evidence type="ECO:0000313" key="2">
    <source>
        <dbReference type="EMBL" id="CAI9609477.1"/>
    </source>
</evidence>
<dbReference type="Gene3D" id="3.30.420.10">
    <property type="entry name" value="Ribonuclease H-like superfamily/Ribonuclease H"/>
    <property type="match status" value="1"/>
</dbReference>
<accession>A0ABN9GJ57</accession>
<evidence type="ECO:0000259" key="1">
    <source>
        <dbReference type="Pfam" id="PF01498"/>
    </source>
</evidence>
<feature type="domain" description="Transposase Tc1-like" evidence="1">
    <location>
        <begin position="2"/>
        <end position="68"/>
    </location>
</feature>
<evidence type="ECO:0000313" key="3">
    <source>
        <dbReference type="Proteomes" id="UP001162483"/>
    </source>
</evidence>
<protein>
    <recommendedName>
        <fullName evidence="1">Transposase Tc1-like domain-containing protein</fullName>
    </recommendedName>
</protein>
<organism evidence="2 3">
    <name type="scientific">Staurois parvus</name>
    <dbReference type="NCBI Taxonomy" id="386267"/>
    <lineage>
        <taxon>Eukaryota</taxon>
        <taxon>Metazoa</taxon>
        <taxon>Chordata</taxon>
        <taxon>Craniata</taxon>
        <taxon>Vertebrata</taxon>
        <taxon>Euteleostomi</taxon>
        <taxon>Amphibia</taxon>
        <taxon>Batrachia</taxon>
        <taxon>Anura</taxon>
        <taxon>Neobatrachia</taxon>
        <taxon>Ranoidea</taxon>
        <taxon>Ranidae</taxon>
        <taxon>Staurois</taxon>
    </lineage>
</organism>
<keyword evidence="3" id="KW-1185">Reference proteome</keyword>